<dbReference type="Proteomes" id="UP001162131">
    <property type="component" value="Unassembled WGS sequence"/>
</dbReference>
<dbReference type="AlphaFoldDB" id="A0AAU9KBP4"/>
<feature type="transmembrane region" description="Helical" evidence="2">
    <location>
        <begin position="221"/>
        <end position="239"/>
    </location>
</feature>
<evidence type="ECO:0000256" key="1">
    <source>
        <dbReference type="SAM" id="MobiDB-lite"/>
    </source>
</evidence>
<sequence length="272" mass="31552">MEQNKTYFIRPQLNIRKIISELEASNLKEIARDSPRSIFPYVEHFSNKKLSKFRGSTNLANMGEFLFNFQANLNDLNSTYTILRKSHNIENLNRGRKSPDLLPKFVSKIPIESSRNSDYTEKKPKKPRSERVPTDLKLNFPENYSAKSSETKSKVFFPKISHSHKHSQDYSLSSDDYSVTSHIKNISDSPEGFSLHKKVVFNKIARKKNLGVDVSLNTDEALTWIIICVVYILISKFFLKIRLYDNSYIVKDCNSYRVIYCGFSLFFVVSFT</sequence>
<accession>A0AAU9KBP4</accession>
<organism evidence="3 4">
    <name type="scientific">Blepharisma stoltei</name>
    <dbReference type="NCBI Taxonomy" id="1481888"/>
    <lineage>
        <taxon>Eukaryota</taxon>
        <taxon>Sar</taxon>
        <taxon>Alveolata</taxon>
        <taxon>Ciliophora</taxon>
        <taxon>Postciliodesmatophora</taxon>
        <taxon>Heterotrichea</taxon>
        <taxon>Heterotrichida</taxon>
        <taxon>Blepharismidae</taxon>
        <taxon>Blepharisma</taxon>
    </lineage>
</organism>
<feature type="compositionally biased region" description="Basic and acidic residues" evidence="1">
    <location>
        <begin position="118"/>
        <end position="134"/>
    </location>
</feature>
<keyword evidence="2" id="KW-0472">Membrane</keyword>
<reference evidence="3" key="1">
    <citation type="submission" date="2021-09" db="EMBL/GenBank/DDBJ databases">
        <authorList>
            <consortium name="AG Swart"/>
            <person name="Singh M."/>
            <person name="Singh A."/>
            <person name="Seah K."/>
            <person name="Emmerich C."/>
        </authorList>
    </citation>
    <scope>NUCLEOTIDE SEQUENCE</scope>
    <source>
        <strain evidence="3">ATCC30299</strain>
    </source>
</reference>
<comment type="caution">
    <text evidence="3">The sequence shown here is derived from an EMBL/GenBank/DDBJ whole genome shotgun (WGS) entry which is preliminary data.</text>
</comment>
<evidence type="ECO:0000256" key="2">
    <source>
        <dbReference type="SAM" id="Phobius"/>
    </source>
</evidence>
<evidence type="ECO:0000313" key="4">
    <source>
        <dbReference type="Proteomes" id="UP001162131"/>
    </source>
</evidence>
<keyword evidence="4" id="KW-1185">Reference proteome</keyword>
<evidence type="ECO:0000313" key="3">
    <source>
        <dbReference type="EMBL" id="CAG9334663.1"/>
    </source>
</evidence>
<keyword evidence="2" id="KW-1133">Transmembrane helix</keyword>
<gene>
    <name evidence="3" type="ORF">BSTOLATCC_MIC61270</name>
</gene>
<keyword evidence="2" id="KW-0812">Transmembrane</keyword>
<proteinExistence type="predicted"/>
<dbReference type="EMBL" id="CAJZBQ010000058">
    <property type="protein sequence ID" value="CAG9334663.1"/>
    <property type="molecule type" value="Genomic_DNA"/>
</dbReference>
<name>A0AAU9KBP4_9CILI</name>
<feature type="region of interest" description="Disordered" evidence="1">
    <location>
        <begin position="113"/>
        <end position="134"/>
    </location>
</feature>
<protein>
    <submittedName>
        <fullName evidence="3">Uncharacterized protein</fullName>
    </submittedName>
</protein>